<keyword evidence="2" id="KW-0812">Transmembrane</keyword>
<dbReference type="EMBL" id="AP009493">
    <property type="protein sequence ID" value="BAG20291.1"/>
    <property type="molecule type" value="Genomic_DNA"/>
</dbReference>
<reference evidence="4" key="1">
    <citation type="journal article" date="2008" name="J. Bacteriol.">
        <title>Genome sequence of the streptomycin-producing microorganism Streptomyces griseus IFO 13350.</title>
        <authorList>
            <person name="Ohnishi Y."/>
            <person name="Ishikawa J."/>
            <person name="Hara H."/>
            <person name="Suzuki H."/>
            <person name="Ikenoya M."/>
            <person name="Ikeda H."/>
            <person name="Yamashita A."/>
            <person name="Hattori M."/>
            <person name="Horinouchi S."/>
        </authorList>
    </citation>
    <scope>NUCLEOTIDE SEQUENCE [LARGE SCALE GENOMIC DNA]</scope>
    <source>
        <strain evidence="4">JCM 4626 / NBRC 13350</strain>
    </source>
</reference>
<feature type="transmembrane region" description="Helical" evidence="2">
    <location>
        <begin position="158"/>
        <end position="177"/>
    </location>
</feature>
<accession>B1VMI1</accession>
<dbReference type="Proteomes" id="UP000001685">
    <property type="component" value="Chromosome"/>
</dbReference>
<dbReference type="eggNOG" id="ENOG50340D7">
    <property type="taxonomic scope" value="Bacteria"/>
</dbReference>
<dbReference type="KEGG" id="sgr:SGR_3462"/>
<evidence type="ECO:0000313" key="4">
    <source>
        <dbReference type="Proteomes" id="UP000001685"/>
    </source>
</evidence>
<gene>
    <name evidence="3" type="ordered locus">SGR_3462</name>
</gene>
<sequence>MGLLPRNPRPPVEFDACSNRREVGGWMVGAQLRETAQELAVLLWREHTVYRERSGGMVIRGEHVRRWISLAPAGGRDEILVRAGRILDGGTTAPARSEAVVPLSAGTGVLAAACRRLLADAAADAARPAPDRAASGRTRRPRRSRGSARRNGRGRHTGLGSCVIIVFVAGLIALFAYTSAMHG</sequence>
<evidence type="ECO:0000256" key="1">
    <source>
        <dbReference type="SAM" id="MobiDB-lite"/>
    </source>
</evidence>
<name>B1VMI1_STRGG</name>
<dbReference type="HOGENOM" id="CLU_1609912_0_0_11"/>
<evidence type="ECO:0000256" key="2">
    <source>
        <dbReference type="SAM" id="Phobius"/>
    </source>
</evidence>
<dbReference type="PATRIC" id="fig|455632.4.peg.3533"/>
<dbReference type="AlphaFoldDB" id="B1VMI1"/>
<protein>
    <submittedName>
        <fullName evidence="3">Uncharacterized protein</fullName>
    </submittedName>
</protein>
<organism evidence="3 4">
    <name type="scientific">Streptomyces griseus subsp. griseus (strain JCM 4626 / CBS 651.72 / NBRC 13350 / KCC S-0626 / ISP 5235)</name>
    <dbReference type="NCBI Taxonomy" id="455632"/>
    <lineage>
        <taxon>Bacteria</taxon>
        <taxon>Bacillati</taxon>
        <taxon>Actinomycetota</taxon>
        <taxon>Actinomycetes</taxon>
        <taxon>Kitasatosporales</taxon>
        <taxon>Streptomycetaceae</taxon>
        <taxon>Streptomyces</taxon>
    </lineage>
</organism>
<feature type="region of interest" description="Disordered" evidence="1">
    <location>
        <begin position="128"/>
        <end position="154"/>
    </location>
</feature>
<proteinExistence type="predicted"/>
<evidence type="ECO:0000313" key="3">
    <source>
        <dbReference type="EMBL" id="BAG20291.1"/>
    </source>
</evidence>
<keyword evidence="2" id="KW-0472">Membrane</keyword>
<feature type="compositionally biased region" description="Basic residues" evidence="1">
    <location>
        <begin position="137"/>
        <end position="154"/>
    </location>
</feature>
<keyword evidence="2" id="KW-1133">Transmembrane helix</keyword>